<feature type="compositionally biased region" description="Basic and acidic residues" evidence="3">
    <location>
        <begin position="478"/>
        <end position="500"/>
    </location>
</feature>
<keyword evidence="4" id="KW-1133">Transmembrane helix</keyword>
<evidence type="ECO:0000256" key="3">
    <source>
        <dbReference type="SAM" id="MobiDB-lite"/>
    </source>
</evidence>
<dbReference type="PROSITE" id="PS50096">
    <property type="entry name" value="IQ"/>
    <property type="match status" value="2"/>
</dbReference>
<comment type="similarity">
    <text evidence="2">Belongs to the IQD family.</text>
</comment>
<evidence type="ECO:0000313" key="6">
    <source>
        <dbReference type="Proteomes" id="UP000288805"/>
    </source>
</evidence>
<dbReference type="CDD" id="cd23767">
    <property type="entry name" value="IQCD"/>
    <property type="match status" value="1"/>
</dbReference>
<evidence type="ECO:0000256" key="4">
    <source>
        <dbReference type="SAM" id="Phobius"/>
    </source>
</evidence>
<sequence length="526" mass="58718">MPFCGLHMPIALILLIAIVSGPILITKLCRFLEGWGWLSSVKKVFKSPSKESPEKKVNFSVIFHGSDASPSGFDLGAPPFHQGLVCCWNNGFNLQKADVEKCHNEAPEVVSFEHFPAESSPDVTNDDSDREEEGSSPVTGDRSHAIAVAVATAAAAEAAVAAAQAAAKVVRLAGYGRHSKEDRAATIIQSYYRGYLARRALRALKGLVRLQALVRGHNVRKQAQMTMRCMQALVRVQARVRARRLQLAHEKVQQRVEDEGERTHEEERAKTKIPVKKLEAEGWNGKHQRSEKMKENQTRKHDAVMKRERALAYAFSYQQQESIPSRNDGGLNENEREKSQWGWNWLERWMASQPYHFRQSSPHDPSYMTLPTTDNMSEKTVEMDVISPPGLDDIYTGQHGHHVVGDSFRTPTDPTRQLKQPSSDNVPSYMAPTKSTGPKFAPKAQRSPALLRRCPSGTPQQRKHHSSGQVVTPQARVEGLRPQHTQHREAQAQRLMDRGPRQGGLSGSTRTQMGRGMDGPCGRLET</sequence>
<dbReference type="AlphaFoldDB" id="A0A438HX23"/>
<feature type="compositionally biased region" description="Polar residues" evidence="3">
    <location>
        <begin position="409"/>
        <end position="426"/>
    </location>
</feature>
<accession>A0A438HX23</accession>
<dbReference type="Proteomes" id="UP000288805">
    <property type="component" value="Unassembled WGS sequence"/>
</dbReference>
<feature type="region of interest" description="Disordered" evidence="3">
    <location>
        <begin position="117"/>
        <end position="141"/>
    </location>
</feature>
<dbReference type="PANTHER" id="PTHR32295:SF33">
    <property type="entry name" value="PROTEIN IQ-DOMAIN 21"/>
    <property type="match status" value="1"/>
</dbReference>
<organism evidence="5 6">
    <name type="scientific">Vitis vinifera</name>
    <name type="common">Grape</name>
    <dbReference type="NCBI Taxonomy" id="29760"/>
    <lineage>
        <taxon>Eukaryota</taxon>
        <taxon>Viridiplantae</taxon>
        <taxon>Streptophyta</taxon>
        <taxon>Embryophyta</taxon>
        <taxon>Tracheophyta</taxon>
        <taxon>Spermatophyta</taxon>
        <taxon>Magnoliopsida</taxon>
        <taxon>eudicotyledons</taxon>
        <taxon>Gunneridae</taxon>
        <taxon>Pentapetalae</taxon>
        <taxon>rosids</taxon>
        <taxon>Vitales</taxon>
        <taxon>Vitaceae</taxon>
        <taxon>Viteae</taxon>
        <taxon>Vitis</taxon>
    </lineage>
</organism>
<dbReference type="PANTHER" id="PTHR32295">
    <property type="entry name" value="IQ-DOMAIN 5-RELATED"/>
    <property type="match status" value="1"/>
</dbReference>
<dbReference type="EMBL" id="QGNW01000168">
    <property type="protein sequence ID" value="RVW88996.1"/>
    <property type="molecule type" value="Genomic_DNA"/>
</dbReference>
<dbReference type="SMART" id="SM00015">
    <property type="entry name" value="IQ"/>
    <property type="match status" value="2"/>
</dbReference>
<evidence type="ECO:0000313" key="5">
    <source>
        <dbReference type="EMBL" id="RVW88996.1"/>
    </source>
</evidence>
<feature type="compositionally biased region" description="Acidic residues" evidence="3">
    <location>
        <begin position="124"/>
        <end position="134"/>
    </location>
</feature>
<keyword evidence="4" id="KW-0472">Membrane</keyword>
<dbReference type="GO" id="GO:0005516">
    <property type="term" value="F:calmodulin binding"/>
    <property type="evidence" value="ECO:0007669"/>
    <property type="project" value="UniProtKB-KW"/>
</dbReference>
<protein>
    <submittedName>
        <fullName evidence="5">Protein IQ-domain 1</fullName>
    </submittedName>
</protein>
<feature type="region of interest" description="Disordered" evidence="3">
    <location>
        <begin position="396"/>
        <end position="526"/>
    </location>
</feature>
<dbReference type="InterPro" id="IPR000048">
    <property type="entry name" value="IQ_motif_EF-hand-BS"/>
</dbReference>
<name>A0A438HX23_VITVI</name>
<proteinExistence type="inferred from homology"/>
<comment type="caution">
    <text evidence="5">The sequence shown here is derived from an EMBL/GenBank/DDBJ whole genome shotgun (WGS) entry which is preliminary data.</text>
</comment>
<keyword evidence="1" id="KW-0112">Calmodulin-binding</keyword>
<dbReference type="Gene3D" id="1.20.5.190">
    <property type="match status" value="1"/>
</dbReference>
<evidence type="ECO:0000256" key="1">
    <source>
        <dbReference type="ARBA" id="ARBA00022860"/>
    </source>
</evidence>
<dbReference type="Pfam" id="PF00612">
    <property type="entry name" value="IQ"/>
    <property type="match status" value="2"/>
</dbReference>
<reference evidence="5 6" key="1">
    <citation type="journal article" date="2018" name="PLoS Genet.">
        <title>Population sequencing reveals clonal diversity and ancestral inbreeding in the grapevine cultivar Chardonnay.</title>
        <authorList>
            <person name="Roach M.J."/>
            <person name="Johnson D.L."/>
            <person name="Bohlmann J."/>
            <person name="van Vuuren H.J."/>
            <person name="Jones S.J."/>
            <person name="Pretorius I.S."/>
            <person name="Schmidt S.A."/>
            <person name="Borneman A.R."/>
        </authorList>
    </citation>
    <scope>NUCLEOTIDE SEQUENCE [LARGE SCALE GENOMIC DNA]</scope>
    <source>
        <strain evidence="6">cv. Chardonnay</strain>
        <tissue evidence="5">Leaf</tissue>
    </source>
</reference>
<keyword evidence="4" id="KW-0812">Transmembrane</keyword>
<feature type="transmembrane region" description="Helical" evidence="4">
    <location>
        <begin position="6"/>
        <end position="25"/>
    </location>
</feature>
<evidence type="ECO:0000256" key="2">
    <source>
        <dbReference type="ARBA" id="ARBA00024341"/>
    </source>
</evidence>
<gene>
    <name evidence="5" type="primary">IQD1_8</name>
    <name evidence="5" type="ORF">CK203_029414</name>
</gene>